<gene>
    <name evidence="6" type="ORF">Pan44_54680</name>
</gene>
<dbReference type="AlphaFoldDB" id="A0A517SMP9"/>
<evidence type="ECO:0000259" key="5">
    <source>
        <dbReference type="Pfam" id="PF07638"/>
    </source>
</evidence>
<evidence type="ECO:0000256" key="3">
    <source>
        <dbReference type="ARBA" id="ARBA00023125"/>
    </source>
</evidence>
<keyword evidence="4" id="KW-0804">Transcription</keyword>
<feature type="domain" description="RNA polymerase sigma-70 ECF-like HTH" evidence="5">
    <location>
        <begin position="2"/>
        <end position="189"/>
    </location>
</feature>
<dbReference type="Gene3D" id="1.10.1740.10">
    <property type="match status" value="1"/>
</dbReference>
<dbReference type="InterPro" id="IPR013325">
    <property type="entry name" value="RNA_pol_sigma_r2"/>
</dbReference>
<reference evidence="6 7" key="1">
    <citation type="submission" date="2019-02" db="EMBL/GenBank/DDBJ databases">
        <title>Deep-cultivation of Planctomycetes and their phenomic and genomic characterization uncovers novel biology.</title>
        <authorList>
            <person name="Wiegand S."/>
            <person name="Jogler M."/>
            <person name="Boedeker C."/>
            <person name="Pinto D."/>
            <person name="Vollmers J."/>
            <person name="Rivas-Marin E."/>
            <person name="Kohn T."/>
            <person name="Peeters S.H."/>
            <person name="Heuer A."/>
            <person name="Rast P."/>
            <person name="Oberbeckmann S."/>
            <person name="Bunk B."/>
            <person name="Jeske O."/>
            <person name="Meyerdierks A."/>
            <person name="Storesund J.E."/>
            <person name="Kallscheuer N."/>
            <person name="Luecker S."/>
            <person name="Lage O.M."/>
            <person name="Pohl T."/>
            <person name="Merkel B.J."/>
            <person name="Hornburger P."/>
            <person name="Mueller R.-W."/>
            <person name="Bruemmer F."/>
            <person name="Labrenz M."/>
            <person name="Spormann A.M."/>
            <person name="Op den Camp H."/>
            <person name="Overmann J."/>
            <person name="Amann R."/>
            <person name="Jetten M.S.M."/>
            <person name="Mascher T."/>
            <person name="Medema M.H."/>
            <person name="Devos D.P."/>
            <person name="Kaster A.-K."/>
            <person name="Ovreas L."/>
            <person name="Rohde M."/>
            <person name="Galperin M.Y."/>
            <person name="Jogler C."/>
        </authorList>
    </citation>
    <scope>NUCLEOTIDE SEQUENCE [LARGE SCALE GENOMIC DNA]</scope>
    <source>
        <strain evidence="6 7">Pan44</strain>
    </source>
</reference>
<dbReference type="PANTHER" id="PTHR43133:SF8">
    <property type="entry name" value="RNA POLYMERASE SIGMA FACTOR HI_1459-RELATED"/>
    <property type="match status" value="1"/>
</dbReference>
<accession>A0A517SMP9</accession>
<dbReference type="Proteomes" id="UP000315700">
    <property type="component" value="Chromosome"/>
</dbReference>
<keyword evidence="1" id="KW-0805">Transcription regulation</keyword>
<evidence type="ECO:0000256" key="1">
    <source>
        <dbReference type="ARBA" id="ARBA00023015"/>
    </source>
</evidence>
<keyword evidence="7" id="KW-1185">Reference proteome</keyword>
<dbReference type="KEGG" id="ccos:Pan44_54680"/>
<dbReference type="Gene3D" id="1.10.10.10">
    <property type="entry name" value="Winged helix-like DNA-binding domain superfamily/Winged helix DNA-binding domain"/>
    <property type="match status" value="1"/>
</dbReference>
<sequence>MTAWVERLRHGDRAAGDLLDVHFRDALVRAARSRFANVISAAADEDDLVQSVFHAVWSAAVHGSLTEVRDRDPFWGLLLTITRNKAISRRRKERARTHAGGRADQFSQLGDGAVVEAVSTSDMEVADEVIAGFLEEQERLLLALQDEPERQVAIYKLQGLSHPGIAALLEVSVRTVERKLALIRQGWMQIRTSLEGRFRMSSRRGGRPTFDRFRNRPG</sequence>
<evidence type="ECO:0000256" key="2">
    <source>
        <dbReference type="ARBA" id="ARBA00023082"/>
    </source>
</evidence>
<dbReference type="PANTHER" id="PTHR43133">
    <property type="entry name" value="RNA POLYMERASE ECF-TYPE SIGMA FACTO"/>
    <property type="match status" value="1"/>
</dbReference>
<name>A0A517SMP9_9PLAN</name>
<evidence type="ECO:0000313" key="7">
    <source>
        <dbReference type="Proteomes" id="UP000315700"/>
    </source>
</evidence>
<dbReference type="InParanoid" id="A0A517SMP9"/>
<dbReference type="GO" id="GO:0006352">
    <property type="term" value="P:DNA-templated transcription initiation"/>
    <property type="evidence" value="ECO:0007669"/>
    <property type="project" value="InterPro"/>
</dbReference>
<organism evidence="6 7">
    <name type="scientific">Caulifigura coniformis</name>
    <dbReference type="NCBI Taxonomy" id="2527983"/>
    <lineage>
        <taxon>Bacteria</taxon>
        <taxon>Pseudomonadati</taxon>
        <taxon>Planctomycetota</taxon>
        <taxon>Planctomycetia</taxon>
        <taxon>Planctomycetales</taxon>
        <taxon>Planctomycetaceae</taxon>
        <taxon>Caulifigura</taxon>
    </lineage>
</organism>
<evidence type="ECO:0000313" key="6">
    <source>
        <dbReference type="EMBL" id="QDT57399.1"/>
    </source>
</evidence>
<dbReference type="GO" id="GO:0016987">
    <property type="term" value="F:sigma factor activity"/>
    <property type="evidence" value="ECO:0007669"/>
    <property type="project" value="UniProtKB-KW"/>
</dbReference>
<protein>
    <submittedName>
        <fullName evidence="6">RNA polymerase sigma factor RpoE</fullName>
    </submittedName>
</protein>
<dbReference type="Pfam" id="PF07638">
    <property type="entry name" value="Sigma70_ECF"/>
    <property type="match status" value="1"/>
</dbReference>
<dbReference type="EMBL" id="CP036271">
    <property type="protein sequence ID" value="QDT57399.1"/>
    <property type="molecule type" value="Genomic_DNA"/>
</dbReference>
<keyword evidence="2" id="KW-0731">Sigma factor</keyword>
<dbReference type="InterPro" id="IPR036388">
    <property type="entry name" value="WH-like_DNA-bd_sf"/>
</dbReference>
<dbReference type="InterPro" id="IPR039425">
    <property type="entry name" value="RNA_pol_sigma-70-like"/>
</dbReference>
<keyword evidence="3" id="KW-0238">DNA-binding</keyword>
<dbReference type="InterPro" id="IPR053812">
    <property type="entry name" value="HTH_Sigma70_ECF-like"/>
</dbReference>
<proteinExistence type="predicted"/>
<dbReference type="SUPFAM" id="SSF88946">
    <property type="entry name" value="Sigma2 domain of RNA polymerase sigma factors"/>
    <property type="match status" value="1"/>
</dbReference>
<dbReference type="GO" id="GO:0003677">
    <property type="term" value="F:DNA binding"/>
    <property type="evidence" value="ECO:0007669"/>
    <property type="project" value="UniProtKB-KW"/>
</dbReference>
<evidence type="ECO:0000256" key="4">
    <source>
        <dbReference type="ARBA" id="ARBA00023163"/>
    </source>
</evidence>